<keyword evidence="11" id="KW-1185">Reference proteome</keyword>
<comment type="similarity">
    <text evidence="2">Belongs to the bZIP family.</text>
</comment>
<dbReference type="SMART" id="SM00338">
    <property type="entry name" value="BRLZ"/>
    <property type="match status" value="1"/>
</dbReference>
<dbReference type="GO" id="GO:0003677">
    <property type="term" value="F:DNA binding"/>
    <property type="evidence" value="ECO:0007669"/>
    <property type="project" value="UniProtKB-KW"/>
</dbReference>
<reference evidence="10 11" key="1">
    <citation type="journal article" date="2018" name="Mol. Biol. Evol.">
        <title>Broad Genomic Sampling Reveals a Smut Pathogenic Ancestry of the Fungal Clade Ustilaginomycotina.</title>
        <authorList>
            <person name="Kijpornyongpan T."/>
            <person name="Mondo S.J."/>
            <person name="Barry K."/>
            <person name="Sandor L."/>
            <person name="Lee J."/>
            <person name="Lipzen A."/>
            <person name="Pangilinan J."/>
            <person name="LaButti K."/>
            <person name="Hainaut M."/>
            <person name="Henrissat B."/>
            <person name="Grigoriev I.V."/>
            <person name="Spatafora J.W."/>
            <person name="Aime M.C."/>
        </authorList>
    </citation>
    <scope>NUCLEOTIDE SEQUENCE [LARGE SCALE GENOMIC DNA]</scope>
    <source>
        <strain evidence="10 11">MCA 3882</strain>
    </source>
</reference>
<evidence type="ECO:0000256" key="5">
    <source>
        <dbReference type="ARBA" id="ARBA00023163"/>
    </source>
</evidence>
<feature type="compositionally biased region" description="Polar residues" evidence="8">
    <location>
        <begin position="314"/>
        <end position="326"/>
    </location>
</feature>
<dbReference type="SUPFAM" id="SSF57959">
    <property type="entry name" value="Leucine zipper domain"/>
    <property type="match status" value="1"/>
</dbReference>
<dbReference type="Pfam" id="PF07716">
    <property type="entry name" value="bZIP_2"/>
    <property type="match status" value="1"/>
</dbReference>
<proteinExistence type="inferred from homology"/>
<name>A0A316VHZ7_9BASI</name>
<accession>A0A316VHZ7</accession>
<evidence type="ECO:0000259" key="9">
    <source>
        <dbReference type="PROSITE" id="PS50217"/>
    </source>
</evidence>
<dbReference type="STRING" id="1280837.A0A316VHZ7"/>
<comment type="subcellular location">
    <subcellularLocation>
        <location evidence="1">Nucleus</location>
    </subcellularLocation>
</comment>
<evidence type="ECO:0000313" key="10">
    <source>
        <dbReference type="EMBL" id="PWN37212.1"/>
    </source>
</evidence>
<evidence type="ECO:0000256" key="8">
    <source>
        <dbReference type="SAM" id="MobiDB-lite"/>
    </source>
</evidence>
<evidence type="ECO:0000256" key="6">
    <source>
        <dbReference type="ARBA" id="ARBA00023242"/>
    </source>
</evidence>
<feature type="region of interest" description="Disordered" evidence="8">
    <location>
        <begin position="167"/>
        <end position="189"/>
    </location>
</feature>
<dbReference type="PANTHER" id="PTHR47416:SF8">
    <property type="entry name" value="BASIC-LEUCINE ZIPPER TRANSCRIPTION FACTOR E-RELATED"/>
    <property type="match status" value="1"/>
</dbReference>
<dbReference type="OrthoDB" id="5571888at2759"/>
<dbReference type="GeneID" id="37017997"/>
<keyword evidence="6" id="KW-0539">Nucleus</keyword>
<feature type="coiled-coil region" evidence="7">
    <location>
        <begin position="254"/>
        <end position="281"/>
    </location>
</feature>
<organism evidence="10 11">
    <name type="scientific">Meira miltonrushii</name>
    <dbReference type="NCBI Taxonomy" id="1280837"/>
    <lineage>
        <taxon>Eukaryota</taxon>
        <taxon>Fungi</taxon>
        <taxon>Dikarya</taxon>
        <taxon>Basidiomycota</taxon>
        <taxon>Ustilaginomycotina</taxon>
        <taxon>Exobasidiomycetes</taxon>
        <taxon>Exobasidiales</taxon>
        <taxon>Brachybasidiaceae</taxon>
        <taxon>Meira</taxon>
    </lineage>
</organism>
<dbReference type="AlphaFoldDB" id="A0A316VHZ7"/>
<keyword evidence="3" id="KW-0805">Transcription regulation</keyword>
<dbReference type="CDD" id="cd14810">
    <property type="entry name" value="bZIP_u1"/>
    <property type="match status" value="1"/>
</dbReference>
<dbReference type="GO" id="GO:0005634">
    <property type="term" value="C:nucleus"/>
    <property type="evidence" value="ECO:0007669"/>
    <property type="project" value="UniProtKB-SubCell"/>
</dbReference>
<gene>
    <name evidence="10" type="ORF">FA14DRAFT_11714</name>
</gene>
<dbReference type="PANTHER" id="PTHR47416">
    <property type="entry name" value="BASIC-LEUCINE ZIPPER TRANSCRIPTION FACTOR F-RELATED"/>
    <property type="match status" value="1"/>
</dbReference>
<dbReference type="InterPro" id="IPR004827">
    <property type="entry name" value="bZIP"/>
</dbReference>
<protein>
    <recommendedName>
        <fullName evidence="9">BZIP domain-containing protein</fullName>
    </recommendedName>
</protein>
<evidence type="ECO:0000313" key="11">
    <source>
        <dbReference type="Proteomes" id="UP000245771"/>
    </source>
</evidence>
<dbReference type="PROSITE" id="PS00036">
    <property type="entry name" value="BZIP_BASIC"/>
    <property type="match status" value="1"/>
</dbReference>
<feature type="domain" description="BZIP" evidence="9">
    <location>
        <begin position="215"/>
        <end position="278"/>
    </location>
</feature>
<dbReference type="EMBL" id="KZ819602">
    <property type="protein sequence ID" value="PWN37212.1"/>
    <property type="molecule type" value="Genomic_DNA"/>
</dbReference>
<feature type="region of interest" description="Disordered" evidence="8">
    <location>
        <begin position="302"/>
        <end position="366"/>
    </location>
</feature>
<dbReference type="PROSITE" id="PS50217">
    <property type="entry name" value="BZIP"/>
    <property type="match status" value="1"/>
</dbReference>
<dbReference type="InParanoid" id="A0A316VHZ7"/>
<dbReference type="GO" id="GO:0003700">
    <property type="term" value="F:DNA-binding transcription factor activity"/>
    <property type="evidence" value="ECO:0007669"/>
    <property type="project" value="InterPro"/>
</dbReference>
<dbReference type="InterPro" id="IPR046347">
    <property type="entry name" value="bZIP_sf"/>
</dbReference>
<dbReference type="RefSeq" id="XP_025357514.1">
    <property type="nucleotide sequence ID" value="XM_025496216.1"/>
</dbReference>
<evidence type="ECO:0000256" key="1">
    <source>
        <dbReference type="ARBA" id="ARBA00004123"/>
    </source>
</evidence>
<feature type="compositionally biased region" description="Low complexity" evidence="8">
    <location>
        <begin position="331"/>
        <end position="348"/>
    </location>
</feature>
<dbReference type="Proteomes" id="UP000245771">
    <property type="component" value="Unassembled WGS sequence"/>
</dbReference>
<dbReference type="Gene3D" id="1.20.5.170">
    <property type="match status" value="1"/>
</dbReference>
<keyword evidence="4" id="KW-0238">DNA-binding</keyword>
<evidence type="ECO:0000256" key="4">
    <source>
        <dbReference type="ARBA" id="ARBA00023125"/>
    </source>
</evidence>
<feature type="compositionally biased region" description="Acidic residues" evidence="8">
    <location>
        <begin position="167"/>
        <end position="176"/>
    </location>
</feature>
<keyword evidence="5" id="KW-0804">Transcription</keyword>
<evidence type="ECO:0000256" key="2">
    <source>
        <dbReference type="ARBA" id="ARBA00007163"/>
    </source>
</evidence>
<keyword evidence="7" id="KW-0175">Coiled coil</keyword>
<evidence type="ECO:0000256" key="7">
    <source>
        <dbReference type="SAM" id="Coils"/>
    </source>
</evidence>
<evidence type="ECO:0000256" key="3">
    <source>
        <dbReference type="ARBA" id="ARBA00023015"/>
    </source>
</evidence>
<sequence length="386" mass="42002">MAAIEVLPSSPGAPWTSSFDDYLDLPSPMGTPRLTPVSASSLKLEVPTTSSMQVPPPPGSSPESLFRYYLSAELRKIGITPDESTIDRYVTQHYDSFTRAMERHQGNATMAPVEDSKMEDQINGIQAFRSTPETGPSTSPSIFLNKLNEEEKPMSEDEVEENVEEATEEADEEADEVTALKGKGTSRTVEETPIEGSIMGPSNELRPDPETYHTLTSKEKRQLRNKISARNFRTRRKEHIAHLEQQVADRDTLIEGLRQQLAKVTVQNKDLQEEMRTLKTKAISSTDVNRIIEALQKSTVEPMGNQPAAMGPPSTLTRTASNSSMSDAMHASSPRSMSPRPSAALARPNTRKDVSGTSVGASGARSFWGGVGGAANGSNYMSVGAC</sequence>